<organism evidence="1 2">
    <name type="scientific">Candidatus Daviesbacteria bacterium GW2011_GWB1_36_5</name>
    <dbReference type="NCBI Taxonomy" id="1618426"/>
    <lineage>
        <taxon>Bacteria</taxon>
        <taxon>Candidatus Daviesiibacteriota</taxon>
    </lineage>
</organism>
<accession>A0A0G0EVR6</accession>
<gene>
    <name evidence="1" type="ORF">US19_C0012G0016</name>
</gene>
<dbReference type="AlphaFoldDB" id="A0A0G0EVR6"/>
<protein>
    <submittedName>
        <fullName evidence="1">Uncharacterized protein</fullName>
    </submittedName>
</protein>
<proteinExistence type="predicted"/>
<evidence type="ECO:0000313" key="2">
    <source>
        <dbReference type="Proteomes" id="UP000034492"/>
    </source>
</evidence>
<comment type="caution">
    <text evidence="1">The sequence shown here is derived from an EMBL/GenBank/DDBJ whole genome shotgun (WGS) entry which is preliminary data.</text>
</comment>
<sequence length="134" mass="15448">MHSESRIEPTVNPKIFDTEEVDPKFISDFLGYPLESLANNDENFTSQIKITYHPSIFTLIRFRAPERLIFIANAFEQEGHLVSSFSDKLYKVEFLRFAEWVNDEGESFSDIVINTKSDGVINQAAIISNKYHLL</sequence>
<reference evidence="1 2" key="1">
    <citation type="journal article" date="2015" name="Nature">
        <title>rRNA introns, odd ribosomes, and small enigmatic genomes across a large radiation of phyla.</title>
        <authorList>
            <person name="Brown C.T."/>
            <person name="Hug L.A."/>
            <person name="Thomas B.C."/>
            <person name="Sharon I."/>
            <person name="Castelle C.J."/>
            <person name="Singh A."/>
            <person name="Wilkins M.J."/>
            <person name="Williams K.H."/>
            <person name="Banfield J.F."/>
        </authorList>
    </citation>
    <scope>NUCLEOTIDE SEQUENCE [LARGE SCALE GENOMIC DNA]</scope>
</reference>
<dbReference type="Proteomes" id="UP000034492">
    <property type="component" value="Unassembled WGS sequence"/>
</dbReference>
<evidence type="ECO:0000313" key="1">
    <source>
        <dbReference type="EMBL" id="KKQ09582.1"/>
    </source>
</evidence>
<name>A0A0G0EVR6_9BACT</name>
<dbReference type="EMBL" id="LBSA01000012">
    <property type="protein sequence ID" value="KKQ09582.1"/>
    <property type="molecule type" value="Genomic_DNA"/>
</dbReference>